<reference evidence="2" key="2">
    <citation type="journal article" date="2022" name="Microb. Genom.">
        <title>A chromosome-scale genome assembly of the tomato pathogen Cladosporium fulvum reveals a compartmentalized genome architecture and the presence of a dispensable chromosome.</title>
        <authorList>
            <person name="Zaccaron A.Z."/>
            <person name="Chen L.H."/>
            <person name="Samaras A."/>
            <person name="Stergiopoulos I."/>
        </authorList>
    </citation>
    <scope>NUCLEOTIDE SEQUENCE</scope>
    <source>
        <strain evidence="2">Race5_Kim</strain>
    </source>
</reference>
<protein>
    <submittedName>
        <fullName evidence="2">Uncharacterized protein</fullName>
    </submittedName>
</protein>
<sequence length="193" mass="20948">MAHSRTLRVRQSTMIPYAEYRSLVERIKQSMRGGLRADGNMLNDDVVLEEEAMSHLNIMYKRYAASSKVTAGLGSKVRRRATATTRRISVPYDSDIAASPTTEATKCTGSAGLTEQADAVTSSTRRVGMDMNGATVSPSPVIPDVEESKQEQRGALSPTQAPPQLGARRSSRKLRGCAATSALLLSRHRVSRP</sequence>
<evidence type="ECO:0000313" key="3">
    <source>
        <dbReference type="Proteomes" id="UP000756132"/>
    </source>
</evidence>
<dbReference type="EMBL" id="CP090175">
    <property type="protein sequence ID" value="UJO24862.1"/>
    <property type="molecule type" value="Genomic_DNA"/>
</dbReference>
<gene>
    <name evidence="2" type="ORF">CLAFUR5_14586</name>
</gene>
<dbReference type="AlphaFoldDB" id="A0A9Q8PM16"/>
<dbReference type="GeneID" id="71994464"/>
<proteinExistence type="predicted"/>
<feature type="region of interest" description="Disordered" evidence="1">
    <location>
        <begin position="115"/>
        <end position="174"/>
    </location>
</feature>
<dbReference type="RefSeq" id="XP_047769228.1">
    <property type="nucleotide sequence ID" value="XM_047913734.1"/>
</dbReference>
<accession>A0A9Q8PM16</accession>
<organism evidence="2 3">
    <name type="scientific">Passalora fulva</name>
    <name type="common">Tomato leaf mold</name>
    <name type="synonym">Cladosporium fulvum</name>
    <dbReference type="NCBI Taxonomy" id="5499"/>
    <lineage>
        <taxon>Eukaryota</taxon>
        <taxon>Fungi</taxon>
        <taxon>Dikarya</taxon>
        <taxon>Ascomycota</taxon>
        <taxon>Pezizomycotina</taxon>
        <taxon>Dothideomycetes</taxon>
        <taxon>Dothideomycetidae</taxon>
        <taxon>Mycosphaerellales</taxon>
        <taxon>Mycosphaerellaceae</taxon>
        <taxon>Fulvia</taxon>
    </lineage>
</organism>
<dbReference type="KEGG" id="ffu:CLAFUR5_14586"/>
<reference evidence="2" key="1">
    <citation type="submission" date="2021-12" db="EMBL/GenBank/DDBJ databases">
        <authorList>
            <person name="Zaccaron A."/>
            <person name="Stergiopoulos I."/>
        </authorList>
    </citation>
    <scope>NUCLEOTIDE SEQUENCE</scope>
    <source>
        <strain evidence="2">Race5_Kim</strain>
    </source>
</reference>
<evidence type="ECO:0000256" key="1">
    <source>
        <dbReference type="SAM" id="MobiDB-lite"/>
    </source>
</evidence>
<feature type="compositionally biased region" description="Polar residues" evidence="1">
    <location>
        <begin position="115"/>
        <end position="125"/>
    </location>
</feature>
<name>A0A9Q8PM16_PASFU</name>
<dbReference type="Proteomes" id="UP000756132">
    <property type="component" value="Chromosome 13"/>
</dbReference>
<keyword evidence="3" id="KW-1185">Reference proteome</keyword>
<evidence type="ECO:0000313" key="2">
    <source>
        <dbReference type="EMBL" id="UJO24862.1"/>
    </source>
</evidence>